<dbReference type="Pfam" id="PF09995">
    <property type="entry name" value="MPAB_Lcp_cat"/>
    <property type="match status" value="1"/>
</dbReference>
<evidence type="ECO:0000259" key="2">
    <source>
        <dbReference type="Pfam" id="PF09995"/>
    </source>
</evidence>
<dbReference type="InterPro" id="IPR018713">
    <property type="entry name" value="MPAB/Lcp_cat_dom"/>
</dbReference>
<proteinExistence type="predicted"/>
<dbReference type="Proteomes" id="UP000182725">
    <property type="component" value="Unassembled WGS sequence"/>
</dbReference>
<feature type="region of interest" description="Disordered" evidence="1">
    <location>
        <begin position="378"/>
        <end position="402"/>
    </location>
</feature>
<evidence type="ECO:0000313" key="3">
    <source>
        <dbReference type="EMBL" id="SEE06698.1"/>
    </source>
</evidence>
<gene>
    <name evidence="3" type="ORF">SAMN04489740_0589</name>
</gene>
<dbReference type="EMBL" id="FNTV01000001">
    <property type="protein sequence ID" value="SEE06698.1"/>
    <property type="molecule type" value="Genomic_DNA"/>
</dbReference>
<dbReference type="PROSITE" id="PS51257">
    <property type="entry name" value="PROKAR_LIPOPROTEIN"/>
    <property type="match status" value="1"/>
</dbReference>
<dbReference type="PANTHER" id="PTHR36151">
    <property type="entry name" value="BLR2777 PROTEIN"/>
    <property type="match status" value="1"/>
</dbReference>
<sequence>MCIRISGISLPSVPSAAVSACSRDVPSPERAVPSLVFVAGVLLMALPSFLPPGSCWPCGLSLIVALWGGFVIGIKCPRDWLLGGASSPREVHTGSMLNPVAWWRQQLRGTFSNNSPTVPQWELDLEMGDDAGYFGPDSAAWAVHGSMTTLVAGIQALLIQALHPGALAGVHDHSNYRTDPLGRLAGTIQWIFTVTYGDTVAAIKASARVQRLHGYVRGNYTTNAGEQRPYTANDPDLLRWIHLAFTQAFLATHQAYGGAIPGGPDAYVADWAVAGALMQVKDPPTTVRELQTQLATFNGELRCDERAAEAIAFIRHPPLPRSQRAGYRILFAAAVAALPPLYRELMDLHVPGLGPVPLPVKIPTQVVFAVVRASLESPGPSETAARARRTRLGVQDAPRKRR</sequence>
<organism evidence="3 4">
    <name type="scientific">Arthrobacter alpinus</name>
    <dbReference type="NCBI Taxonomy" id="656366"/>
    <lineage>
        <taxon>Bacteria</taxon>
        <taxon>Bacillati</taxon>
        <taxon>Actinomycetota</taxon>
        <taxon>Actinomycetes</taxon>
        <taxon>Micrococcales</taxon>
        <taxon>Micrococcaceae</taxon>
        <taxon>Arthrobacter</taxon>
    </lineage>
</organism>
<evidence type="ECO:0000313" key="4">
    <source>
        <dbReference type="Proteomes" id="UP000182725"/>
    </source>
</evidence>
<dbReference type="GO" id="GO:0016491">
    <property type="term" value="F:oxidoreductase activity"/>
    <property type="evidence" value="ECO:0007669"/>
    <property type="project" value="InterPro"/>
</dbReference>
<dbReference type="AlphaFoldDB" id="A0A1H5FUZ8"/>
<feature type="domain" description="ER-bound oxygenase mpaB/mpaB'/Rubber oxygenase catalytic" evidence="2">
    <location>
        <begin position="141"/>
        <end position="350"/>
    </location>
</feature>
<evidence type="ECO:0000256" key="1">
    <source>
        <dbReference type="SAM" id="MobiDB-lite"/>
    </source>
</evidence>
<name>A0A1H5FUZ8_9MICC</name>
<dbReference type="PANTHER" id="PTHR36151:SF3">
    <property type="entry name" value="ER-BOUND OXYGENASE MPAB_MPAB'_RUBBER OXYGENASE CATALYTIC DOMAIN-CONTAINING PROTEIN"/>
    <property type="match status" value="1"/>
</dbReference>
<protein>
    <submittedName>
        <fullName evidence="3">Uncharacterized conserved protein, DUF2236 family</fullName>
    </submittedName>
</protein>
<reference evidence="3 4" key="1">
    <citation type="submission" date="2016-10" db="EMBL/GenBank/DDBJ databases">
        <authorList>
            <person name="de Groot N.N."/>
        </authorList>
    </citation>
    <scope>NUCLEOTIDE SEQUENCE [LARGE SCALE GENOMIC DNA]</scope>
    <source>
        <strain evidence="3 4">DSM 22274</strain>
    </source>
</reference>
<accession>A0A1H5FUZ8</accession>